<dbReference type="InterPro" id="IPR036049">
    <property type="entry name" value="Ribosomal_uL29_sf"/>
</dbReference>
<dbReference type="GO" id="GO:0022625">
    <property type="term" value="C:cytosolic large ribosomal subunit"/>
    <property type="evidence" value="ECO:0007669"/>
    <property type="project" value="TreeGrafter"/>
</dbReference>
<dbReference type="FunFam" id="1.10.287.310:FF:000001">
    <property type="entry name" value="50S ribosomal protein L29"/>
    <property type="match status" value="1"/>
</dbReference>
<reference evidence="6" key="1">
    <citation type="submission" date="2019-10" db="EMBL/GenBank/DDBJ databases">
        <title>Metagenomic sequencing of thiosulfate-disproportionating enrichment culture.</title>
        <authorList>
            <person name="Umezawa K."/>
            <person name="Kojima H."/>
            <person name="Fukui M."/>
        </authorList>
    </citation>
    <scope>NUCLEOTIDE SEQUENCE</scope>
    <source>
        <strain evidence="6">45J</strain>
    </source>
</reference>
<dbReference type="PROSITE" id="PS00579">
    <property type="entry name" value="RIBOSOMAL_L29"/>
    <property type="match status" value="1"/>
</dbReference>
<accession>A0A5J4KTG1</accession>
<dbReference type="PANTHER" id="PTHR10916:SF0">
    <property type="entry name" value="LARGE RIBOSOMAL SUBUNIT PROTEIN UL29C"/>
    <property type="match status" value="1"/>
</dbReference>
<comment type="caution">
    <text evidence="6">The sequence shown here is derived from an EMBL/GenBank/DDBJ whole genome shotgun (WGS) entry which is preliminary data.</text>
</comment>
<evidence type="ECO:0000256" key="5">
    <source>
        <dbReference type="ARBA" id="ARBA00035476"/>
    </source>
</evidence>
<dbReference type="PANTHER" id="PTHR10916">
    <property type="entry name" value="60S RIBOSOMAL PROTEIN L35/50S RIBOSOMAL PROTEIN L29"/>
    <property type="match status" value="1"/>
</dbReference>
<keyword evidence="3" id="KW-0687">Ribonucleoprotein</keyword>
<dbReference type="SUPFAM" id="SSF46561">
    <property type="entry name" value="Ribosomal protein L29 (L29p)"/>
    <property type="match status" value="1"/>
</dbReference>
<proteinExistence type="inferred from homology"/>
<evidence type="ECO:0000256" key="2">
    <source>
        <dbReference type="ARBA" id="ARBA00022980"/>
    </source>
</evidence>
<name>A0A5J4KTG1_9ZZZZ</name>
<protein>
    <recommendedName>
        <fullName evidence="4">Large ribosomal subunit protein uL29</fullName>
    </recommendedName>
    <alternativeName>
        <fullName evidence="5">50S ribosomal protein L29</fullName>
    </alternativeName>
</protein>
<dbReference type="InterPro" id="IPR001854">
    <property type="entry name" value="Ribosomal_uL29"/>
</dbReference>
<dbReference type="HAMAP" id="MF_00374">
    <property type="entry name" value="Ribosomal_uL29"/>
    <property type="match status" value="1"/>
</dbReference>
<evidence type="ECO:0000256" key="1">
    <source>
        <dbReference type="ARBA" id="ARBA00009254"/>
    </source>
</evidence>
<dbReference type="AlphaFoldDB" id="A0A5J4KTG1"/>
<evidence type="ECO:0000256" key="4">
    <source>
        <dbReference type="ARBA" id="ARBA00035204"/>
    </source>
</evidence>
<dbReference type="InterPro" id="IPR050063">
    <property type="entry name" value="Ribosomal_protein_uL29"/>
</dbReference>
<gene>
    <name evidence="6" type="ORF">A45J_0669</name>
</gene>
<dbReference type="InterPro" id="IPR018254">
    <property type="entry name" value="Ribosomal_uL29_CS"/>
</dbReference>
<dbReference type="NCBIfam" id="TIGR00012">
    <property type="entry name" value="L29"/>
    <property type="match status" value="1"/>
</dbReference>
<evidence type="ECO:0000313" key="6">
    <source>
        <dbReference type="EMBL" id="GER92938.1"/>
    </source>
</evidence>
<sequence length="64" mass="7480">MKSSELTGLSIEELKQKEMDLRKELFNLRFQLSKGELANNMRVRAVRKDIARVLTIMTQKQKGE</sequence>
<dbReference type="EMBL" id="BLAB01000001">
    <property type="protein sequence ID" value="GER92938.1"/>
    <property type="molecule type" value="Genomic_DNA"/>
</dbReference>
<dbReference type="CDD" id="cd00427">
    <property type="entry name" value="Ribosomal_L29_HIP"/>
    <property type="match status" value="1"/>
</dbReference>
<evidence type="ECO:0000256" key="3">
    <source>
        <dbReference type="ARBA" id="ARBA00023274"/>
    </source>
</evidence>
<keyword evidence="2 6" id="KW-0689">Ribosomal protein</keyword>
<organism evidence="6">
    <name type="scientific">hot springs metagenome</name>
    <dbReference type="NCBI Taxonomy" id="433727"/>
    <lineage>
        <taxon>unclassified sequences</taxon>
        <taxon>metagenomes</taxon>
        <taxon>ecological metagenomes</taxon>
    </lineage>
</organism>
<dbReference type="GO" id="GO:0006412">
    <property type="term" value="P:translation"/>
    <property type="evidence" value="ECO:0007669"/>
    <property type="project" value="InterPro"/>
</dbReference>
<comment type="similarity">
    <text evidence="1">Belongs to the universal ribosomal protein uL29 family.</text>
</comment>
<dbReference type="Gene3D" id="1.10.287.310">
    <property type="match status" value="1"/>
</dbReference>
<dbReference type="Pfam" id="PF00831">
    <property type="entry name" value="Ribosomal_L29"/>
    <property type="match status" value="1"/>
</dbReference>
<dbReference type="GO" id="GO:0003735">
    <property type="term" value="F:structural constituent of ribosome"/>
    <property type="evidence" value="ECO:0007669"/>
    <property type="project" value="InterPro"/>
</dbReference>